<evidence type="ECO:0008006" key="4">
    <source>
        <dbReference type="Google" id="ProtNLM"/>
    </source>
</evidence>
<feature type="chain" id="PRO_5045858349" description="Type IV pili methyl-accepting chemotaxis transducer N-term" evidence="1">
    <location>
        <begin position="34"/>
        <end position="275"/>
    </location>
</feature>
<evidence type="ECO:0000313" key="3">
    <source>
        <dbReference type="Proteomes" id="UP001163739"/>
    </source>
</evidence>
<name>A0ABY6N6X2_9ALTE</name>
<proteinExistence type="predicted"/>
<evidence type="ECO:0000256" key="1">
    <source>
        <dbReference type="SAM" id="SignalP"/>
    </source>
</evidence>
<keyword evidence="3" id="KW-1185">Reference proteome</keyword>
<dbReference type="Proteomes" id="UP001163739">
    <property type="component" value="Chromosome"/>
</dbReference>
<keyword evidence="1" id="KW-0732">Signal</keyword>
<reference evidence="2" key="1">
    <citation type="submission" date="2022-06" db="EMBL/GenBank/DDBJ databases">
        <title>Alkalimarinus sp. nov., isolated from gut of a Alitta virens.</title>
        <authorList>
            <person name="Yang A.I."/>
            <person name="Shin N.-R."/>
        </authorList>
    </citation>
    <scope>NUCLEOTIDE SEQUENCE</scope>
    <source>
        <strain evidence="2">A2M4</strain>
    </source>
</reference>
<sequence length="275" mass="30743">MKLFAEYFTTTYRHLAKTLLSVILFSVAISANAQENEEADNLLKALHQAQIQSYFTINAFYNFSANDGDKALLGDVNEAINEVNTVLNTLESFNSVEYIKPDITAAAEKWQSYKTTLNTIINDILDQGYADLRLMSDLALQNQEFTDQLSTSYAKVESESGFKPEAIAEQSRQSAIMMAAMMTKYSARTTSNVSQIFQGSATEKTIDVLANDLDKKLNTLLSNSSGEQKKTINSVLTKWDFIKGSYINYNEKNVNYVVNLYSKRIIDSLEATSGL</sequence>
<evidence type="ECO:0000313" key="2">
    <source>
        <dbReference type="EMBL" id="UZE97732.1"/>
    </source>
</evidence>
<dbReference type="EMBL" id="CP100390">
    <property type="protein sequence ID" value="UZE97732.1"/>
    <property type="molecule type" value="Genomic_DNA"/>
</dbReference>
<accession>A0ABY6N6X2</accession>
<protein>
    <recommendedName>
        <fullName evidence="4">Type IV pili methyl-accepting chemotaxis transducer N-term</fullName>
    </recommendedName>
</protein>
<feature type="signal peptide" evidence="1">
    <location>
        <begin position="1"/>
        <end position="33"/>
    </location>
</feature>
<dbReference type="RefSeq" id="WP_265049209.1">
    <property type="nucleotide sequence ID" value="NZ_CP100390.1"/>
</dbReference>
<gene>
    <name evidence="2" type="ORF">NKI27_08365</name>
</gene>
<organism evidence="2 3">
    <name type="scientific">Alkalimarinus alittae</name>
    <dbReference type="NCBI Taxonomy" id="2961619"/>
    <lineage>
        <taxon>Bacteria</taxon>
        <taxon>Pseudomonadati</taxon>
        <taxon>Pseudomonadota</taxon>
        <taxon>Gammaproteobacteria</taxon>
        <taxon>Alteromonadales</taxon>
        <taxon>Alteromonadaceae</taxon>
        <taxon>Alkalimarinus</taxon>
    </lineage>
</organism>